<dbReference type="PANTHER" id="PTHR12526:SF637">
    <property type="entry name" value="GLYCOSYLTRANSFERASE EPSF-RELATED"/>
    <property type="match status" value="1"/>
</dbReference>
<dbReference type="AlphaFoldDB" id="T1SF43"/>
<protein>
    <submittedName>
        <fullName evidence="2">CpsJ</fullName>
    </submittedName>
</protein>
<feature type="domain" description="Glycosyltransferase subfamily 4-like N-terminal" evidence="1">
    <location>
        <begin position="19"/>
        <end position="221"/>
    </location>
</feature>
<dbReference type="PANTHER" id="PTHR12526">
    <property type="entry name" value="GLYCOSYLTRANSFERASE"/>
    <property type="match status" value="1"/>
</dbReference>
<accession>T1SF43</accession>
<dbReference type="EMBL" id="KC537387">
    <property type="protein sequence ID" value="AGS58411.1"/>
    <property type="molecule type" value="Genomic_DNA"/>
</dbReference>
<dbReference type="Gene3D" id="3.40.50.2000">
    <property type="entry name" value="Glycogen Phosphorylase B"/>
    <property type="match status" value="2"/>
</dbReference>
<dbReference type="SUPFAM" id="SSF53756">
    <property type="entry name" value="UDP-Glycosyltransferase/glycogen phosphorylase"/>
    <property type="match status" value="1"/>
</dbReference>
<name>T1SF43_STRSU</name>
<proteinExistence type="predicted"/>
<dbReference type="Pfam" id="PF13439">
    <property type="entry name" value="Glyco_transf_4"/>
    <property type="match status" value="1"/>
</dbReference>
<evidence type="ECO:0000313" key="2">
    <source>
        <dbReference type="EMBL" id="AGS58411.1"/>
    </source>
</evidence>
<dbReference type="Pfam" id="PF13692">
    <property type="entry name" value="Glyco_trans_1_4"/>
    <property type="match status" value="1"/>
</dbReference>
<sequence>MKILQINTVISYGSTGIICQNIARGLIANGHDCLTVYGRGNDVEDIPTKKIGNKFEQGLHYLRSHFLDQHGLGSRFATRQLIQIIRDYQPDVIHLHNIHGYYVNYRILFEELRALAIPVVWLLHDQWAISGGSATSLEIIDNIYEIPKTATRSKGERRQYPSLSRFSINHYYHNINYKNKYFTSLSQLTLVTPSKWLGDIVKKSFLSEIPLITIYNGVNTNAFVEKTEETNERITILGVANAWSNDKGLGYFCRLSKDLGDKYRIILVGLDDKISTPAKIIRVGKIDNKELLKYYQKADVFVNPTLRDNFPTVNIEAQLCGTPVITFDTGGAKEAICTQTGKIVVQGDYEQLFVAITSMIPKNKYIATKTREHALAFSVENMVNDYIKLYQEVVVCKL</sequence>
<evidence type="ECO:0000259" key="1">
    <source>
        <dbReference type="Pfam" id="PF13439"/>
    </source>
</evidence>
<reference evidence="2" key="1">
    <citation type="journal article" date="2013" name="PLoS ONE">
        <title>Development of Multiplex PCR Assays for the Identification of the 33 Serotypes of Streptococcus suis.</title>
        <authorList>
            <person name="Liu Z."/>
            <person name="Zheng H."/>
            <person name="Gottschalk M."/>
            <person name="Bai X."/>
            <person name="Lan R."/>
            <person name="Ji S."/>
            <person name="Liu H."/>
            <person name="Xu J."/>
        </authorList>
    </citation>
    <scope>NUCLEOTIDE SEQUENCE</scope>
    <source>
        <strain evidence="2">YS54</strain>
    </source>
</reference>
<organism evidence="2">
    <name type="scientific">Streptococcus suis</name>
    <dbReference type="NCBI Taxonomy" id="1307"/>
    <lineage>
        <taxon>Bacteria</taxon>
        <taxon>Bacillati</taxon>
        <taxon>Bacillota</taxon>
        <taxon>Bacilli</taxon>
        <taxon>Lactobacillales</taxon>
        <taxon>Streptococcaceae</taxon>
        <taxon>Streptococcus</taxon>
    </lineage>
</organism>
<dbReference type="InterPro" id="IPR028098">
    <property type="entry name" value="Glyco_trans_4-like_N"/>
</dbReference>